<comment type="caution">
    <text evidence="1">The sequence shown here is derived from an EMBL/GenBank/DDBJ whole genome shotgun (WGS) entry which is preliminary data.</text>
</comment>
<evidence type="ECO:0000313" key="2">
    <source>
        <dbReference type="Proteomes" id="UP000478052"/>
    </source>
</evidence>
<accession>A0A6G0WVZ8</accession>
<evidence type="ECO:0000313" key="1">
    <source>
        <dbReference type="EMBL" id="KAF0731654.1"/>
    </source>
</evidence>
<proteinExistence type="predicted"/>
<reference evidence="1 2" key="1">
    <citation type="submission" date="2019-08" db="EMBL/GenBank/DDBJ databases">
        <title>Whole genome of Aphis craccivora.</title>
        <authorList>
            <person name="Voronova N.V."/>
            <person name="Shulinski R.S."/>
            <person name="Bandarenka Y.V."/>
            <person name="Zhorov D.G."/>
            <person name="Warner D."/>
        </authorList>
    </citation>
    <scope>NUCLEOTIDE SEQUENCE [LARGE SCALE GENOMIC DNA]</scope>
    <source>
        <strain evidence="1">180601</strain>
        <tissue evidence="1">Whole Body</tissue>
    </source>
</reference>
<organism evidence="1 2">
    <name type="scientific">Aphis craccivora</name>
    <name type="common">Cowpea aphid</name>
    <dbReference type="NCBI Taxonomy" id="307492"/>
    <lineage>
        <taxon>Eukaryota</taxon>
        <taxon>Metazoa</taxon>
        <taxon>Ecdysozoa</taxon>
        <taxon>Arthropoda</taxon>
        <taxon>Hexapoda</taxon>
        <taxon>Insecta</taxon>
        <taxon>Pterygota</taxon>
        <taxon>Neoptera</taxon>
        <taxon>Paraneoptera</taxon>
        <taxon>Hemiptera</taxon>
        <taxon>Sternorrhyncha</taxon>
        <taxon>Aphidomorpha</taxon>
        <taxon>Aphidoidea</taxon>
        <taxon>Aphididae</taxon>
        <taxon>Aphidini</taxon>
        <taxon>Aphis</taxon>
        <taxon>Aphis</taxon>
    </lineage>
</organism>
<gene>
    <name evidence="1" type="ORF">FWK35_00025844</name>
</gene>
<dbReference type="OrthoDB" id="6613158at2759"/>
<dbReference type="Proteomes" id="UP000478052">
    <property type="component" value="Unassembled WGS sequence"/>
</dbReference>
<protein>
    <submittedName>
        <fullName evidence="1">Uncharacterized protein</fullName>
    </submittedName>
</protein>
<name>A0A6G0WVZ8_APHCR</name>
<dbReference type="EMBL" id="VUJU01008379">
    <property type="protein sequence ID" value="KAF0731654.1"/>
    <property type="molecule type" value="Genomic_DNA"/>
</dbReference>
<dbReference type="AlphaFoldDB" id="A0A6G0WVZ8"/>
<keyword evidence="2" id="KW-1185">Reference proteome</keyword>
<sequence length="59" mass="6794">MAGPIENMRAVYKKNVFSYVPPSPPTELIDCSNFFLDFSSRKFLNIRLDPTHEFNTVTP</sequence>